<dbReference type="PANTHER" id="PTHR37089:SF4">
    <property type="entry name" value="EXPORTED PROTEIN"/>
    <property type="match status" value="1"/>
</dbReference>
<dbReference type="EMBL" id="JBHLTN010000026">
    <property type="protein sequence ID" value="MFC0593480.1"/>
    <property type="molecule type" value="Genomic_DNA"/>
</dbReference>
<comment type="caution">
    <text evidence="3">The sequence shown here is derived from an EMBL/GenBank/DDBJ whole genome shotgun (WGS) entry which is preliminary data.</text>
</comment>
<keyword evidence="1" id="KW-0732">Signal</keyword>
<feature type="domain" description="Spore coat protein U/FanG" evidence="2">
    <location>
        <begin position="26"/>
        <end position="164"/>
    </location>
</feature>
<evidence type="ECO:0000313" key="4">
    <source>
        <dbReference type="Proteomes" id="UP001589834"/>
    </source>
</evidence>
<dbReference type="Pfam" id="PF05229">
    <property type="entry name" value="SCPU"/>
    <property type="match status" value="2"/>
</dbReference>
<dbReference type="Proteomes" id="UP001589834">
    <property type="component" value="Unassembled WGS sequence"/>
</dbReference>
<organism evidence="3 4">
    <name type="scientific">Ottowia pentelensis</name>
    <dbReference type="NCBI Taxonomy" id="511108"/>
    <lineage>
        <taxon>Bacteria</taxon>
        <taxon>Pseudomonadati</taxon>
        <taxon>Pseudomonadota</taxon>
        <taxon>Betaproteobacteria</taxon>
        <taxon>Burkholderiales</taxon>
        <taxon>Comamonadaceae</taxon>
        <taxon>Ottowia</taxon>
    </lineage>
</organism>
<dbReference type="InterPro" id="IPR053167">
    <property type="entry name" value="Spore_coat_component"/>
</dbReference>
<feature type="signal peptide" evidence="1">
    <location>
        <begin position="1"/>
        <end position="31"/>
    </location>
</feature>
<dbReference type="SMART" id="SM00972">
    <property type="entry name" value="SCPU"/>
    <property type="match status" value="2"/>
</dbReference>
<feature type="chain" id="PRO_5046437557" evidence="1">
    <location>
        <begin position="32"/>
        <end position="334"/>
    </location>
</feature>
<name>A0ABV6PUF9_9BURK</name>
<dbReference type="InterPro" id="IPR007893">
    <property type="entry name" value="Spore_coat_U/FanG"/>
</dbReference>
<dbReference type="PANTHER" id="PTHR37089">
    <property type="entry name" value="PROTEIN U-RELATED"/>
    <property type="match status" value="1"/>
</dbReference>
<evidence type="ECO:0000313" key="3">
    <source>
        <dbReference type="EMBL" id="MFC0593480.1"/>
    </source>
</evidence>
<keyword evidence="3" id="KW-0946">Virion</keyword>
<gene>
    <name evidence="3" type="ORF">ACFFGG_13065</name>
</gene>
<keyword evidence="3" id="KW-0167">Capsid protein</keyword>
<evidence type="ECO:0000259" key="2">
    <source>
        <dbReference type="Pfam" id="PF05229"/>
    </source>
</evidence>
<sequence>MNPPRRFLAPKAQLALLALCAFLLATAPAHAQISCTASMSTLNFGSINSLASYTTSTATLTYNCTNADSKNTHSARLCFSIGEPAGGQLMPRLMSSGATNKLQFQMYQDSAYATPWTSQLWGSPTSPYQVTLTLGKSASTNSTATLYGQVLAGQNTAIPGSYVDEYAPSDTALRINDVSGNAAPSTCGNTGNITFPFTVSATVTKQCVVNAVSDVDLGSVPASATNIANNGNISITCSNTTPYYVGLSPSNTSSAGAGVMSAGAGNTDQVPYQLYQDAAMTKIWGNTATATGAGNGVAGSGTGVAKSHTVYVRAPSADYRPDSYSDTVTVNVNY</sequence>
<proteinExistence type="predicted"/>
<evidence type="ECO:0000256" key="1">
    <source>
        <dbReference type="SAM" id="SignalP"/>
    </source>
</evidence>
<feature type="domain" description="Spore coat protein U/FanG" evidence="2">
    <location>
        <begin position="194"/>
        <end position="330"/>
    </location>
</feature>
<dbReference type="RefSeq" id="WP_377483680.1">
    <property type="nucleotide sequence ID" value="NZ_JBHLTN010000026.1"/>
</dbReference>
<reference evidence="3 4" key="1">
    <citation type="submission" date="2024-09" db="EMBL/GenBank/DDBJ databases">
        <authorList>
            <person name="Sun Q."/>
            <person name="Mori K."/>
        </authorList>
    </citation>
    <scope>NUCLEOTIDE SEQUENCE [LARGE SCALE GENOMIC DNA]</scope>
    <source>
        <strain evidence="3 4">NCAIM B.02336</strain>
    </source>
</reference>
<protein>
    <submittedName>
        <fullName evidence="3">Spore coat protein U domain-containing protein</fullName>
    </submittedName>
</protein>
<keyword evidence="4" id="KW-1185">Reference proteome</keyword>
<accession>A0ABV6PUF9</accession>